<dbReference type="KEGG" id="blin:BLSMQ_2471"/>
<organism evidence="1 2">
    <name type="scientific">Brevibacterium aurantiacum</name>
    <dbReference type="NCBI Taxonomy" id="273384"/>
    <lineage>
        <taxon>Bacteria</taxon>
        <taxon>Bacillati</taxon>
        <taxon>Actinomycetota</taxon>
        <taxon>Actinomycetes</taxon>
        <taxon>Micrococcales</taxon>
        <taxon>Brevibacteriaceae</taxon>
        <taxon>Brevibacterium</taxon>
    </lineage>
</organism>
<reference evidence="2" key="1">
    <citation type="submission" date="2016-09" db="EMBL/GenBank/DDBJ databases">
        <title>Complete Genome Sequence of Brevibacterium linens SMQ-1335.</title>
        <authorList>
            <person name="de Melo A.G."/>
            <person name="Labrie S.J."/>
            <person name="Dumaresq J."/>
            <person name="Roberts R.J."/>
            <person name="Tremblay D.M."/>
            <person name="Moineau S."/>
        </authorList>
    </citation>
    <scope>NUCLEOTIDE SEQUENCE [LARGE SCALE GENOMIC DNA]</scope>
    <source>
        <strain evidence="2">SMQ-1335</strain>
    </source>
</reference>
<sequence length="43" mass="4534">MRAIGTSDQCDVLVNRRLALSFHEVSAGPHPSETAGQGVVDLV</sequence>
<dbReference type="AlphaFoldDB" id="A0A1D7W540"/>
<accession>A0A1D7W540</accession>
<evidence type="ECO:0000313" key="2">
    <source>
        <dbReference type="Proteomes" id="UP000094793"/>
    </source>
</evidence>
<protein>
    <submittedName>
        <fullName evidence="1">Uncharacterized protein</fullName>
    </submittedName>
</protein>
<gene>
    <name evidence="1" type="ORF">BLSMQ_2471</name>
</gene>
<dbReference type="EMBL" id="CP017150">
    <property type="protein sequence ID" value="AOP54177.1"/>
    <property type="molecule type" value="Genomic_DNA"/>
</dbReference>
<dbReference type="Proteomes" id="UP000094793">
    <property type="component" value="Chromosome"/>
</dbReference>
<name>A0A1D7W540_BREAU</name>
<proteinExistence type="predicted"/>
<evidence type="ECO:0000313" key="1">
    <source>
        <dbReference type="EMBL" id="AOP54177.1"/>
    </source>
</evidence>